<dbReference type="Proteomes" id="UP000618931">
    <property type="component" value="Unassembled WGS sequence"/>
</dbReference>
<sequence>MRPLVTLALALGSLATLGCHHRKCEDPAPQPTTCFPAPRCYSGVIVGDACPDGVLIDVDAATPIGQAAGSLGANVVAAVNVPDFGSLNRVGQRVFFFYRNDPNQQYPLRPCPAIGTRLQVPHLVLSNLSATSCTGIGGNR</sequence>
<gene>
    <name evidence="1" type="ORF">I2H31_12625</name>
</gene>
<accession>A0ABS0I4S7</accession>
<dbReference type="PROSITE" id="PS51257">
    <property type="entry name" value="PROKAR_LIPOPROTEIN"/>
    <property type="match status" value="1"/>
</dbReference>
<protein>
    <submittedName>
        <fullName evidence="1">Uncharacterized protein</fullName>
    </submittedName>
</protein>
<organism evidence="1 2">
    <name type="scientific">Hymenobacter ruricola</name>
    <dbReference type="NCBI Taxonomy" id="2791023"/>
    <lineage>
        <taxon>Bacteria</taxon>
        <taxon>Pseudomonadati</taxon>
        <taxon>Bacteroidota</taxon>
        <taxon>Cytophagia</taxon>
        <taxon>Cytophagales</taxon>
        <taxon>Hymenobacteraceae</taxon>
        <taxon>Hymenobacter</taxon>
    </lineage>
</organism>
<proteinExistence type="predicted"/>
<evidence type="ECO:0000313" key="1">
    <source>
        <dbReference type="EMBL" id="MBF9221948.1"/>
    </source>
</evidence>
<dbReference type="EMBL" id="JADQDM010000005">
    <property type="protein sequence ID" value="MBF9221948.1"/>
    <property type="molecule type" value="Genomic_DNA"/>
</dbReference>
<evidence type="ECO:0000313" key="2">
    <source>
        <dbReference type="Proteomes" id="UP000618931"/>
    </source>
</evidence>
<comment type="caution">
    <text evidence="1">The sequence shown here is derived from an EMBL/GenBank/DDBJ whole genome shotgun (WGS) entry which is preliminary data.</text>
</comment>
<dbReference type="RefSeq" id="WP_196293394.1">
    <property type="nucleotide sequence ID" value="NZ_JADQDM010000005.1"/>
</dbReference>
<keyword evidence="2" id="KW-1185">Reference proteome</keyword>
<name>A0ABS0I4S7_9BACT</name>
<reference evidence="1 2" key="1">
    <citation type="submission" date="2020-11" db="EMBL/GenBank/DDBJ databases">
        <authorList>
            <person name="Kim M.K."/>
        </authorList>
    </citation>
    <scope>NUCLEOTIDE SEQUENCE [LARGE SCALE GENOMIC DNA]</scope>
    <source>
        <strain evidence="1 2">BT662</strain>
    </source>
</reference>